<dbReference type="EMBL" id="AHMH02000048">
    <property type="protein sequence ID" value="EMN01680.1"/>
    <property type="molecule type" value="Genomic_DNA"/>
</dbReference>
<gene>
    <name evidence="1" type="ORF">LEP1GSC035_0233</name>
</gene>
<evidence type="ECO:0000313" key="2">
    <source>
        <dbReference type="Proteomes" id="UP000012099"/>
    </source>
</evidence>
<reference evidence="1 2" key="1">
    <citation type="submission" date="2013-01" db="EMBL/GenBank/DDBJ databases">
        <authorList>
            <person name="Harkins D.M."/>
            <person name="Durkin A.S."/>
            <person name="Brinkac L.M."/>
            <person name="Haft D.H."/>
            <person name="Selengut J.D."/>
            <person name="Sanka R."/>
            <person name="DePew J."/>
            <person name="Purushe J."/>
            <person name="Whelen A.C."/>
            <person name="Vinetz J.M."/>
            <person name="Sutton G.G."/>
            <person name="Nierman W.C."/>
            <person name="Fouts D.E."/>
        </authorList>
    </citation>
    <scope>NUCLEOTIDE SEQUENCE [LARGE SCALE GENOMIC DNA]</scope>
    <source>
        <strain evidence="1 2">2007001578</strain>
    </source>
</reference>
<proteinExistence type="predicted"/>
<comment type="caution">
    <text evidence="1">The sequence shown here is derived from an EMBL/GenBank/DDBJ whole genome shotgun (WGS) entry which is preliminary data.</text>
</comment>
<keyword evidence="2" id="KW-1185">Reference proteome</keyword>
<accession>A0ABP2TC23</accession>
<sequence>MLISTFNNSNEFSKLQFYAGIDFKILTFGFCKKPFYPYLNFILNVY</sequence>
<organism evidence="1 2">
    <name type="scientific">Leptospira noguchii str. 2007001578</name>
    <dbReference type="NCBI Taxonomy" id="1049974"/>
    <lineage>
        <taxon>Bacteria</taxon>
        <taxon>Pseudomonadati</taxon>
        <taxon>Spirochaetota</taxon>
        <taxon>Spirochaetia</taxon>
        <taxon>Leptospirales</taxon>
        <taxon>Leptospiraceae</taxon>
        <taxon>Leptospira</taxon>
    </lineage>
</organism>
<dbReference type="Proteomes" id="UP000012099">
    <property type="component" value="Unassembled WGS sequence"/>
</dbReference>
<evidence type="ECO:0000313" key="1">
    <source>
        <dbReference type="EMBL" id="EMN01680.1"/>
    </source>
</evidence>
<name>A0ABP2TC23_9LEPT</name>
<protein>
    <submittedName>
        <fullName evidence="1">Uncharacterized protein</fullName>
    </submittedName>
</protein>